<feature type="region of interest" description="Disordered" evidence="1">
    <location>
        <begin position="1"/>
        <end position="127"/>
    </location>
</feature>
<gene>
    <name evidence="2" type="ORF">PC118_g9601</name>
</gene>
<dbReference type="Proteomes" id="UP000697107">
    <property type="component" value="Unassembled WGS sequence"/>
</dbReference>
<evidence type="ECO:0000313" key="2">
    <source>
        <dbReference type="EMBL" id="KAG2983105.1"/>
    </source>
</evidence>
<reference evidence="2" key="1">
    <citation type="submission" date="2018-10" db="EMBL/GenBank/DDBJ databases">
        <title>Effector identification in a new, highly contiguous assembly of the strawberry crown rot pathogen Phytophthora cactorum.</title>
        <authorList>
            <person name="Armitage A.D."/>
            <person name="Nellist C.F."/>
            <person name="Bates H."/>
            <person name="Vickerstaff R.J."/>
            <person name="Harrison R.J."/>
        </authorList>
    </citation>
    <scope>NUCLEOTIDE SEQUENCE</scope>
    <source>
        <strain evidence="2">P415</strain>
    </source>
</reference>
<feature type="compositionally biased region" description="Low complexity" evidence="1">
    <location>
        <begin position="29"/>
        <end position="41"/>
    </location>
</feature>
<dbReference type="AlphaFoldDB" id="A0A8T1G0K8"/>
<evidence type="ECO:0000256" key="1">
    <source>
        <dbReference type="SAM" id="MobiDB-lite"/>
    </source>
</evidence>
<name>A0A8T1G0K8_9STRA</name>
<evidence type="ECO:0000313" key="3">
    <source>
        <dbReference type="Proteomes" id="UP000697107"/>
    </source>
</evidence>
<sequence>MAESDAAMVAPVAASTDSASPEDRTLACSTRRPTAPAAMASPSPPPKRAKAAEKRPVVATSTIKAKKPTKPKKRTKKQIAEDADKRRKELAALSNVWGEENSTSADGNAAVPPRETVLESPDATETPTAGYKINMLYSHIQC</sequence>
<feature type="compositionally biased region" description="Basic and acidic residues" evidence="1">
    <location>
        <begin position="78"/>
        <end position="90"/>
    </location>
</feature>
<organism evidence="2 3">
    <name type="scientific">Phytophthora cactorum</name>
    <dbReference type="NCBI Taxonomy" id="29920"/>
    <lineage>
        <taxon>Eukaryota</taxon>
        <taxon>Sar</taxon>
        <taxon>Stramenopiles</taxon>
        <taxon>Oomycota</taxon>
        <taxon>Peronosporomycetes</taxon>
        <taxon>Peronosporales</taxon>
        <taxon>Peronosporaceae</taxon>
        <taxon>Phytophthora</taxon>
    </lineage>
</organism>
<dbReference type="EMBL" id="RCML01000265">
    <property type="protein sequence ID" value="KAG2983105.1"/>
    <property type="molecule type" value="Genomic_DNA"/>
</dbReference>
<comment type="caution">
    <text evidence="2">The sequence shown here is derived from an EMBL/GenBank/DDBJ whole genome shotgun (WGS) entry which is preliminary data.</text>
</comment>
<feature type="compositionally biased region" description="Basic residues" evidence="1">
    <location>
        <begin position="64"/>
        <end position="77"/>
    </location>
</feature>
<protein>
    <submittedName>
        <fullName evidence="2">Uncharacterized protein</fullName>
    </submittedName>
</protein>
<proteinExistence type="predicted"/>
<accession>A0A8T1G0K8</accession>